<dbReference type="GO" id="GO:0046872">
    <property type="term" value="F:metal ion binding"/>
    <property type="evidence" value="ECO:0007669"/>
    <property type="project" value="UniProtKB-UniRule"/>
</dbReference>
<dbReference type="InterPro" id="IPR017721">
    <property type="entry name" value="IorA"/>
</dbReference>
<dbReference type="Gene3D" id="3.30.70.20">
    <property type="match status" value="1"/>
</dbReference>
<evidence type="ECO:0000256" key="13">
    <source>
        <dbReference type="ARBA" id="ARBA00048332"/>
    </source>
</evidence>
<sequence length="588" mass="62246">MKELMTGNQAIARGAWENGVALGVGYPGTPSTEILENLARCRDIYAEWAPNEKVALEVGIGAAMAGARVLVTMKHVGVNVAADPLLTAAYTGVNGGLVLISADDPGMHSSQNEQDNRNYARFAKIALLEPSDSAEAMDMVRAGLEISEQFDIPVMLRTTTRVAHSQGFVELGERVSIPPRPYTKDPRKWLMVPAFGRLRRRSLEERLAKLAEYSESTPLNFVDKGDSKTGVITSGISYQYIKEILPGASVLKLGMTFPLPLKMIKEFASGVDRLFVVEELEPFIEEQVKLLGIKVTGKELFPSAGEFSTGLLRRIFAGAGVIPAGDAEMPAYPDMPPLPPRPPVLCAGCPHRGVFYTLHKLKLVVTGDIGCYTLGGLSPLEGMDSCVCMGASIGMAHGAEKAVPELRGRTVAVIGDSTFLHSGITGVLDVVYNNGNSTVIIVDNSTTAMTGHQEHPATGKTLMGGEAPVVDLQALVRALGVQRVVTVDPLDLEKLTAAVKEEVAAPGPSVIIARRPCALLRRQSGQPVTVDQEACKGCKTCLKLSCPAISVKDKLCSVDPGACVGCGLCVQVCKFGALTAAKGGAAGA</sequence>
<evidence type="ECO:0000256" key="8">
    <source>
        <dbReference type="ARBA" id="ARBA00022982"/>
    </source>
</evidence>
<dbReference type="PROSITE" id="PS51379">
    <property type="entry name" value="4FE4S_FER_2"/>
    <property type="match status" value="2"/>
</dbReference>
<evidence type="ECO:0000256" key="9">
    <source>
        <dbReference type="ARBA" id="ARBA00023002"/>
    </source>
</evidence>
<dbReference type="InterPro" id="IPR011766">
    <property type="entry name" value="TPP_enzyme_TPP-bd"/>
</dbReference>
<dbReference type="GO" id="GO:0043805">
    <property type="term" value="F:indolepyruvate ferredoxin oxidoreductase activity"/>
    <property type="evidence" value="ECO:0007669"/>
    <property type="project" value="UniProtKB-UniRule"/>
</dbReference>
<feature type="binding site" evidence="15">
    <location>
        <position position="569"/>
    </location>
    <ligand>
        <name>[4Fe-4S] cluster</name>
        <dbReference type="ChEBI" id="CHEBI:49883"/>
        <label>2</label>
    </ligand>
</feature>
<dbReference type="EMBL" id="BFAV01000179">
    <property type="protein sequence ID" value="GBF35678.1"/>
    <property type="molecule type" value="Genomic_DNA"/>
</dbReference>
<evidence type="ECO:0000256" key="2">
    <source>
        <dbReference type="ARBA" id="ARBA00011238"/>
    </source>
</evidence>
<evidence type="ECO:0000256" key="1">
    <source>
        <dbReference type="ARBA" id="ARBA00002995"/>
    </source>
</evidence>
<evidence type="ECO:0000256" key="12">
    <source>
        <dbReference type="ARBA" id="ARBA00030514"/>
    </source>
</evidence>
<feature type="binding site" evidence="15">
    <location>
        <position position="538"/>
    </location>
    <ligand>
        <name>[4Fe-4S] cluster</name>
        <dbReference type="ChEBI" id="CHEBI:49883"/>
        <label>1</label>
    </ligand>
</feature>
<dbReference type="InterPro" id="IPR045025">
    <property type="entry name" value="HACL1-like"/>
</dbReference>
<feature type="binding site" evidence="15">
    <location>
        <position position="535"/>
    </location>
    <ligand>
        <name>[4Fe-4S] cluster</name>
        <dbReference type="ChEBI" id="CHEBI:49883"/>
        <label>1</label>
    </ligand>
</feature>
<dbReference type="Pfam" id="PF00037">
    <property type="entry name" value="Fer4"/>
    <property type="match status" value="1"/>
</dbReference>
<reference evidence="18" key="1">
    <citation type="submission" date="2018-02" db="EMBL/GenBank/DDBJ databases">
        <title>Genome sequence of Desulfocucumis palustris strain NAW-5.</title>
        <authorList>
            <person name="Watanabe M."/>
            <person name="Kojima H."/>
            <person name="Fukui M."/>
        </authorList>
    </citation>
    <scope>NUCLEOTIDE SEQUENCE [LARGE SCALE GENOMIC DNA]</scope>
    <source>
        <strain evidence="18">NAW-5</strain>
    </source>
</reference>
<feature type="binding site" evidence="15">
    <location>
        <position position="546"/>
    </location>
    <ligand>
        <name>[4Fe-4S] cluster</name>
        <dbReference type="ChEBI" id="CHEBI:49883"/>
        <label>2</label>
    </ligand>
</feature>
<dbReference type="PANTHER" id="PTHR43710">
    <property type="entry name" value="2-HYDROXYACYL-COA LYASE"/>
    <property type="match status" value="1"/>
</dbReference>
<feature type="binding site" evidence="15">
    <location>
        <position position="563"/>
    </location>
    <ligand>
        <name>[4Fe-4S] cluster</name>
        <dbReference type="ChEBI" id="CHEBI:49883"/>
        <label>2</label>
    </ligand>
</feature>
<dbReference type="PIRSF" id="PIRSF006439">
    <property type="entry name" value="Indolepyruvate_ferr_oxidored"/>
    <property type="match status" value="1"/>
</dbReference>
<feature type="domain" description="4Fe-4S ferredoxin-type" evidence="16">
    <location>
        <begin position="554"/>
        <end position="583"/>
    </location>
</feature>
<comment type="subunit">
    <text evidence="2">Heterodimer of the IorA and IorB subunits.</text>
</comment>
<organism evidence="17 18">
    <name type="scientific">Desulfocucumis palustris</name>
    <dbReference type="NCBI Taxonomy" id="1898651"/>
    <lineage>
        <taxon>Bacteria</taxon>
        <taxon>Bacillati</taxon>
        <taxon>Bacillota</taxon>
        <taxon>Clostridia</taxon>
        <taxon>Eubacteriales</taxon>
        <taxon>Desulfocucumaceae</taxon>
        <taxon>Desulfocucumis</taxon>
    </lineage>
</organism>
<accession>A0A2L2XHG3</accession>
<comment type="cofactor">
    <cofactor evidence="14 15">
        <name>[4Fe-4S] cluster</name>
        <dbReference type="ChEBI" id="CHEBI:49883"/>
    </cofactor>
    <text evidence="14 15">Binds 2 [4Fe-4S] clusters. In this family the first cluster has a non-standard and varying [4Fe-4S] binding motif CX(2)CX(2)CX(4-5)CP.</text>
</comment>
<evidence type="ECO:0000256" key="15">
    <source>
        <dbReference type="PIRSR" id="PIRSR006439-50"/>
    </source>
</evidence>
<name>A0A2L2XHG3_9FIRM</name>
<keyword evidence="5 14" id="KW-0813">Transport</keyword>
<dbReference type="FunFam" id="3.40.50.970:FF:000039">
    <property type="entry name" value="Indolepyruvate oxidoreductase subunit IorA"/>
    <property type="match status" value="1"/>
</dbReference>
<keyword evidence="11 14" id="KW-0411">Iron-sulfur</keyword>
<keyword evidence="17" id="KW-0670">Pyruvate</keyword>
<protein>
    <recommendedName>
        <fullName evidence="4 14">Indolepyruvate oxidoreductase subunit IorA</fullName>
        <shortName evidence="14">IOR</shortName>
        <ecNumber evidence="3 14">1.2.7.8</ecNumber>
    </recommendedName>
    <alternativeName>
        <fullName evidence="12 14">Indolepyruvate ferredoxin oxidoreductase subunit alpha</fullName>
    </alternativeName>
</protein>
<dbReference type="GO" id="GO:0030976">
    <property type="term" value="F:thiamine pyrophosphate binding"/>
    <property type="evidence" value="ECO:0007669"/>
    <property type="project" value="InterPro"/>
</dbReference>
<evidence type="ECO:0000256" key="3">
    <source>
        <dbReference type="ARBA" id="ARBA00012812"/>
    </source>
</evidence>
<evidence type="ECO:0000313" key="17">
    <source>
        <dbReference type="EMBL" id="GBF35678.1"/>
    </source>
</evidence>
<evidence type="ECO:0000256" key="4">
    <source>
        <dbReference type="ARBA" id="ARBA00017710"/>
    </source>
</evidence>
<dbReference type="Gene3D" id="3.40.50.970">
    <property type="match status" value="2"/>
</dbReference>
<comment type="catalytic activity">
    <reaction evidence="13 14">
        <text>indole-3-pyruvate + 2 oxidized [2Fe-2S]-[ferredoxin] + CoA = (indol-3-yl)acetyl-CoA + 2 reduced [2Fe-2S]-[ferredoxin] + CO2 + H(+)</text>
        <dbReference type="Rhea" id="RHEA:12645"/>
        <dbReference type="Rhea" id="RHEA-COMP:10000"/>
        <dbReference type="Rhea" id="RHEA-COMP:10001"/>
        <dbReference type="ChEBI" id="CHEBI:15378"/>
        <dbReference type="ChEBI" id="CHEBI:16526"/>
        <dbReference type="ChEBI" id="CHEBI:17640"/>
        <dbReference type="ChEBI" id="CHEBI:33737"/>
        <dbReference type="ChEBI" id="CHEBI:33738"/>
        <dbReference type="ChEBI" id="CHEBI:57271"/>
        <dbReference type="ChEBI" id="CHEBI:57287"/>
        <dbReference type="EC" id="1.2.7.8"/>
    </reaction>
</comment>
<evidence type="ECO:0000256" key="6">
    <source>
        <dbReference type="ARBA" id="ARBA00022485"/>
    </source>
</evidence>
<gene>
    <name evidence="17" type="ORF">DCCM_4807</name>
</gene>
<dbReference type="NCBIfam" id="TIGR03336">
    <property type="entry name" value="IOR_alpha"/>
    <property type="match status" value="1"/>
</dbReference>
<keyword evidence="10 14" id="KW-0408">Iron</keyword>
<proteinExistence type="predicted"/>
<dbReference type="InterPro" id="IPR029061">
    <property type="entry name" value="THDP-binding"/>
</dbReference>
<dbReference type="AlphaFoldDB" id="A0A2L2XHG3"/>
<dbReference type="CDD" id="cd02008">
    <property type="entry name" value="TPP_IOR_alpha"/>
    <property type="match status" value="1"/>
</dbReference>
<dbReference type="Pfam" id="PF01855">
    <property type="entry name" value="POR_N"/>
    <property type="match status" value="1"/>
</dbReference>
<dbReference type="PANTHER" id="PTHR43710:SF5">
    <property type="entry name" value="INDOLEPYRUVATE FERREDOXIN OXIDOREDUCTASE ALPHA SUBUNIT"/>
    <property type="match status" value="1"/>
</dbReference>
<dbReference type="Proteomes" id="UP000239549">
    <property type="component" value="Unassembled WGS sequence"/>
</dbReference>
<evidence type="ECO:0000256" key="7">
    <source>
        <dbReference type="ARBA" id="ARBA00022723"/>
    </source>
</evidence>
<dbReference type="EC" id="1.2.7.8" evidence="3 14"/>
<dbReference type="CDD" id="cd07034">
    <property type="entry name" value="TPP_PYR_PFOR_IOR-alpha_like"/>
    <property type="match status" value="1"/>
</dbReference>
<evidence type="ECO:0000256" key="14">
    <source>
        <dbReference type="PIRNR" id="PIRNR006439"/>
    </source>
</evidence>
<feature type="binding site" evidence="15">
    <location>
        <position position="541"/>
    </location>
    <ligand>
        <name>[4Fe-4S] cluster</name>
        <dbReference type="ChEBI" id="CHEBI:49883"/>
        <label>1</label>
    </ligand>
</feature>
<dbReference type="SUPFAM" id="SSF52518">
    <property type="entry name" value="Thiamin diphosphate-binding fold (THDP-binding)"/>
    <property type="match status" value="2"/>
</dbReference>
<dbReference type="GO" id="GO:0051539">
    <property type="term" value="F:4 iron, 4 sulfur cluster binding"/>
    <property type="evidence" value="ECO:0007669"/>
    <property type="project" value="UniProtKB-UniRule"/>
</dbReference>
<feature type="domain" description="4Fe-4S ferredoxin-type" evidence="16">
    <location>
        <begin position="526"/>
        <end position="553"/>
    </location>
</feature>
<dbReference type="Pfam" id="PF02775">
    <property type="entry name" value="TPP_enzyme_C"/>
    <property type="match status" value="1"/>
</dbReference>
<evidence type="ECO:0000256" key="11">
    <source>
        <dbReference type="ARBA" id="ARBA00023014"/>
    </source>
</evidence>
<keyword evidence="9 14" id="KW-0560">Oxidoreductase</keyword>
<dbReference type="RefSeq" id="WP_104373720.1">
    <property type="nucleotide sequence ID" value="NZ_BFAV01000179.1"/>
</dbReference>
<dbReference type="InterPro" id="IPR009014">
    <property type="entry name" value="Transketo_C/PFOR_II"/>
</dbReference>
<comment type="caution">
    <text evidence="17">The sequence shown here is derived from an EMBL/GenBank/DDBJ whole genome shotgun (WGS) entry which is preliminary data.</text>
</comment>
<feature type="binding site" evidence="15">
    <location>
        <position position="573"/>
    </location>
    <ligand>
        <name>[4Fe-4S] cluster</name>
        <dbReference type="ChEBI" id="CHEBI:49883"/>
        <label>1</label>
    </ligand>
</feature>
<keyword evidence="7 14" id="KW-0479">Metal-binding</keyword>
<feature type="binding site" evidence="15">
    <location>
        <position position="566"/>
    </location>
    <ligand>
        <name>[4Fe-4S] cluster</name>
        <dbReference type="ChEBI" id="CHEBI:49883"/>
        <label>2</label>
    </ligand>
</feature>
<comment type="function">
    <text evidence="1 14">Catalyzes the ferredoxin-dependent oxidative decarboxylation of arylpyruvates.</text>
</comment>
<keyword evidence="18" id="KW-1185">Reference proteome</keyword>
<dbReference type="InterPro" id="IPR017896">
    <property type="entry name" value="4Fe4S_Fe-S-bd"/>
</dbReference>
<dbReference type="OrthoDB" id="9804603at2"/>
<dbReference type="SUPFAM" id="SSF52922">
    <property type="entry name" value="TK C-terminal domain-like"/>
    <property type="match status" value="1"/>
</dbReference>
<evidence type="ECO:0000259" key="16">
    <source>
        <dbReference type="PROSITE" id="PS51379"/>
    </source>
</evidence>
<keyword evidence="8 14" id="KW-0249">Electron transport</keyword>
<dbReference type="InterPro" id="IPR002880">
    <property type="entry name" value="Pyrv_Fd/Flavodoxin_OxRdtase_N"/>
</dbReference>
<evidence type="ECO:0000256" key="10">
    <source>
        <dbReference type="ARBA" id="ARBA00023004"/>
    </source>
</evidence>
<evidence type="ECO:0000256" key="5">
    <source>
        <dbReference type="ARBA" id="ARBA00022448"/>
    </source>
</evidence>
<keyword evidence="6 14" id="KW-0004">4Fe-4S</keyword>
<evidence type="ECO:0000313" key="18">
    <source>
        <dbReference type="Proteomes" id="UP000239549"/>
    </source>
</evidence>